<dbReference type="Proteomes" id="UP000026960">
    <property type="component" value="Chromosome 10"/>
</dbReference>
<name>A0A0D3HB82_9ORYZ</name>
<accession>A0A0D3HB82</accession>
<protein>
    <submittedName>
        <fullName evidence="1">Uncharacterized protein</fullName>
    </submittedName>
</protein>
<evidence type="ECO:0000313" key="2">
    <source>
        <dbReference type="Proteomes" id="UP000026960"/>
    </source>
</evidence>
<reference evidence="1" key="1">
    <citation type="journal article" date="2009" name="Rice">
        <title>De Novo Next Generation Sequencing of Plant Genomes.</title>
        <authorList>
            <person name="Rounsley S."/>
            <person name="Marri P.R."/>
            <person name="Yu Y."/>
            <person name="He R."/>
            <person name="Sisneros N."/>
            <person name="Goicoechea J.L."/>
            <person name="Lee S.J."/>
            <person name="Angelova A."/>
            <person name="Kudrna D."/>
            <person name="Luo M."/>
            <person name="Affourtit J."/>
            <person name="Desany B."/>
            <person name="Knight J."/>
            <person name="Niazi F."/>
            <person name="Egholm M."/>
            <person name="Wing R.A."/>
        </authorList>
    </citation>
    <scope>NUCLEOTIDE SEQUENCE [LARGE SCALE GENOMIC DNA]</scope>
    <source>
        <strain evidence="1">cv. IRGC 105608</strain>
    </source>
</reference>
<reference evidence="1" key="2">
    <citation type="submission" date="2015-03" db="UniProtKB">
        <authorList>
            <consortium name="EnsemblPlants"/>
        </authorList>
    </citation>
    <scope>IDENTIFICATION</scope>
</reference>
<dbReference type="Gramene" id="OBART10G02530.1">
    <property type="protein sequence ID" value="OBART10G02530.1"/>
    <property type="gene ID" value="OBART10G02530"/>
</dbReference>
<evidence type="ECO:0000313" key="1">
    <source>
        <dbReference type="EnsemblPlants" id="OBART10G02530.1"/>
    </source>
</evidence>
<dbReference type="EnsemblPlants" id="OBART10G02530.1">
    <property type="protein sequence ID" value="OBART10G02530.1"/>
    <property type="gene ID" value="OBART10G02530"/>
</dbReference>
<proteinExistence type="predicted"/>
<dbReference type="AlphaFoldDB" id="A0A0D3HB82"/>
<dbReference type="PaxDb" id="65489-OBART10G02530.1"/>
<organism evidence="1">
    <name type="scientific">Oryza barthii</name>
    <dbReference type="NCBI Taxonomy" id="65489"/>
    <lineage>
        <taxon>Eukaryota</taxon>
        <taxon>Viridiplantae</taxon>
        <taxon>Streptophyta</taxon>
        <taxon>Embryophyta</taxon>
        <taxon>Tracheophyta</taxon>
        <taxon>Spermatophyta</taxon>
        <taxon>Magnoliopsida</taxon>
        <taxon>Liliopsida</taxon>
        <taxon>Poales</taxon>
        <taxon>Poaceae</taxon>
        <taxon>BOP clade</taxon>
        <taxon>Oryzoideae</taxon>
        <taxon>Oryzeae</taxon>
        <taxon>Oryzinae</taxon>
        <taxon>Oryza</taxon>
    </lineage>
</organism>
<sequence>MTAAEALEHRWFAEEPKKAEVAWNACRILYTSPEYTIHQPQVMSNQENKIFYKGKMGSRD</sequence>
<dbReference type="HOGENOM" id="CLU_2945332_0_0_1"/>
<keyword evidence="2" id="KW-1185">Reference proteome</keyword>